<evidence type="ECO:0000256" key="3">
    <source>
        <dbReference type="ARBA" id="ARBA00022679"/>
    </source>
</evidence>
<evidence type="ECO:0000256" key="2">
    <source>
        <dbReference type="ARBA" id="ARBA00022556"/>
    </source>
</evidence>
<keyword evidence="2" id="KW-0441">Lipid A biosynthesis</keyword>
<evidence type="ECO:0000313" key="7">
    <source>
        <dbReference type="EMBL" id="MDQ2583193.1"/>
    </source>
</evidence>
<keyword evidence="8" id="KW-1185">Reference proteome</keyword>
<keyword evidence="4" id="KW-0443">Lipid metabolism</keyword>
<dbReference type="PANTHER" id="PTHR43480:SF1">
    <property type="entry name" value="ACYL-[ACYL-CARRIER-PROTEIN]--UDP-N-ACETYLGLUCOSAMINE O-ACYLTRANSFERASE, MITOCHONDRIAL-RELATED"/>
    <property type="match status" value="1"/>
</dbReference>
<keyword evidence="3" id="KW-0808">Transferase</keyword>
<dbReference type="SUPFAM" id="SSF51161">
    <property type="entry name" value="Trimeric LpxA-like enzymes"/>
    <property type="match status" value="1"/>
</dbReference>
<evidence type="ECO:0000256" key="5">
    <source>
        <dbReference type="ARBA" id="ARBA00023315"/>
    </source>
</evidence>
<name>A0ABU0WTN2_9PSEU</name>
<organism evidence="7 8">
    <name type="scientific">Saccharothrix yanglingensis</name>
    <dbReference type="NCBI Taxonomy" id="659496"/>
    <lineage>
        <taxon>Bacteria</taxon>
        <taxon>Bacillati</taxon>
        <taxon>Actinomycetota</taxon>
        <taxon>Actinomycetes</taxon>
        <taxon>Pseudonocardiales</taxon>
        <taxon>Pseudonocardiaceae</taxon>
        <taxon>Saccharothrix</taxon>
    </lineage>
</organism>
<dbReference type="EMBL" id="NSDM01000001">
    <property type="protein sequence ID" value="MDQ2583193.1"/>
    <property type="molecule type" value="Genomic_DNA"/>
</dbReference>
<dbReference type="InterPro" id="IPR010137">
    <property type="entry name" value="Lipid_A_LpxA"/>
</dbReference>
<sequence>MVNHIHPTAVVGAGVELGDGITIGPGAVVLGPAVVEDGCWIGPHCVIGTPPEITSEPHNRAWDGELAHAGVHLGEGVTVRELSTVHQGSHRPTSIGAGTWLLNRAYVAHDCAVGAGVTLSAGVSLGGHVRVGDGVNLGMNAVVHQRRVVGPLSMVGMGAVVSRDVPPFAKAFGGPVRLRGVNAVGMSRAGFGEAAIRALADAYARSEVPADLPEELREAFAWWAEAEPAKPLAAAHHA</sequence>
<dbReference type="InterPro" id="IPR011004">
    <property type="entry name" value="Trimer_LpxA-like_sf"/>
</dbReference>
<dbReference type="Pfam" id="PF13720">
    <property type="entry name" value="Acetyltransf_11"/>
    <property type="match status" value="1"/>
</dbReference>
<protein>
    <submittedName>
        <fullName evidence="7">Acyl-ACP--UDP-N- acetylglucosamine O-acyltransferase</fullName>
    </submittedName>
</protein>
<evidence type="ECO:0000259" key="6">
    <source>
        <dbReference type="Pfam" id="PF13720"/>
    </source>
</evidence>
<keyword evidence="5" id="KW-0012">Acyltransferase</keyword>
<comment type="caution">
    <text evidence="7">The sequence shown here is derived from an EMBL/GenBank/DDBJ whole genome shotgun (WGS) entry which is preliminary data.</text>
</comment>
<dbReference type="Pfam" id="PF00132">
    <property type="entry name" value="Hexapep"/>
    <property type="match status" value="1"/>
</dbReference>
<dbReference type="Gene3D" id="2.160.10.10">
    <property type="entry name" value="Hexapeptide repeat proteins"/>
    <property type="match status" value="1"/>
</dbReference>
<dbReference type="InterPro" id="IPR029098">
    <property type="entry name" value="Acetyltransf_C"/>
</dbReference>
<evidence type="ECO:0000256" key="4">
    <source>
        <dbReference type="ARBA" id="ARBA00023098"/>
    </source>
</evidence>
<evidence type="ECO:0000256" key="1">
    <source>
        <dbReference type="ARBA" id="ARBA00022516"/>
    </source>
</evidence>
<dbReference type="InterPro" id="IPR001451">
    <property type="entry name" value="Hexapep"/>
</dbReference>
<gene>
    <name evidence="7" type="ORF">CKY47_04150</name>
</gene>
<accession>A0ABU0WTN2</accession>
<proteinExistence type="predicted"/>
<reference evidence="7 8" key="1">
    <citation type="submission" date="2017-06" db="EMBL/GenBank/DDBJ databases">
        <title>Cultured bacterium strain Saccharothrix yanglingensis Hhs.015.</title>
        <authorList>
            <person name="Xia Y."/>
        </authorList>
    </citation>
    <scope>NUCLEOTIDE SEQUENCE [LARGE SCALE GENOMIC DNA]</scope>
    <source>
        <strain evidence="7 8">Hhs.015</strain>
    </source>
</reference>
<dbReference type="PANTHER" id="PTHR43480">
    <property type="entry name" value="ACYL-[ACYL-CARRIER-PROTEIN]--UDP-N-ACETYLGLUCOSAMINE O-ACYLTRANSFERASE"/>
    <property type="match status" value="1"/>
</dbReference>
<keyword evidence="1" id="KW-0444">Lipid biosynthesis</keyword>
<dbReference type="Proteomes" id="UP001225605">
    <property type="component" value="Unassembled WGS sequence"/>
</dbReference>
<feature type="domain" description="UDP N-acetylglucosamine O-acyltransferase C-terminal" evidence="6">
    <location>
        <begin position="164"/>
        <end position="204"/>
    </location>
</feature>
<evidence type="ECO:0000313" key="8">
    <source>
        <dbReference type="Proteomes" id="UP001225605"/>
    </source>
</evidence>